<feature type="region of interest" description="Disordered" evidence="1">
    <location>
        <begin position="109"/>
        <end position="138"/>
    </location>
</feature>
<keyword evidence="2" id="KW-0472">Membrane</keyword>
<evidence type="ECO:0000256" key="2">
    <source>
        <dbReference type="SAM" id="Phobius"/>
    </source>
</evidence>
<gene>
    <name evidence="3" type="ORF">WG66_2171</name>
</gene>
<evidence type="ECO:0000313" key="3">
    <source>
        <dbReference type="EMBL" id="KTB45243.1"/>
    </source>
</evidence>
<feature type="compositionally biased region" description="Polar residues" evidence="1">
    <location>
        <begin position="174"/>
        <end position="183"/>
    </location>
</feature>
<feature type="region of interest" description="Disordered" evidence="1">
    <location>
        <begin position="171"/>
        <end position="190"/>
    </location>
</feature>
<proteinExistence type="predicted"/>
<evidence type="ECO:0000313" key="4">
    <source>
        <dbReference type="Proteomes" id="UP000054988"/>
    </source>
</evidence>
<feature type="transmembrane region" description="Helical" evidence="2">
    <location>
        <begin position="17"/>
        <end position="37"/>
    </location>
</feature>
<keyword evidence="2" id="KW-1133">Transmembrane helix</keyword>
<dbReference type="Proteomes" id="UP000054988">
    <property type="component" value="Unassembled WGS sequence"/>
</dbReference>
<sequence>MSTNQNSLNRDDAFNPLFLAFLGIGLFTASMVALVGWRRVQRRAFTNTPAPSHGGFSYGIGIGAGWYVYPYVEEEKEVVRPELFDLRCPKDRGRMENWEACMPISASFLPSDDQSEARSSNANLNRGRRRESSSSVNTIDAMKSWLQRMRTTSSTMPTLDVPSDLPAVSRMAPHSTTHATPEMTQMPEPSAGRQIQVAVVIEMPRRTKELEGNYAIGLGRMSVSGCDDND</sequence>
<dbReference type="AlphaFoldDB" id="A0A0W0G9K7"/>
<name>A0A0W0G9K7_MONRR</name>
<dbReference type="EMBL" id="LATX01000739">
    <property type="protein sequence ID" value="KTB45243.1"/>
    <property type="molecule type" value="Genomic_DNA"/>
</dbReference>
<accession>A0A0W0G9K7</accession>
<comment type="caution">
    <text evidence="3">The sequence shown here is derived from an EMBL/GenBank/DDBJ whole genome shotgun (WGS) entry which is preliminary data.</text>
</comment>
<keyword evidence="2" id="KW-0812">Transmembrane</keyword>
<evidence type="ECO:0000256" key="1">
    <source>
        <dbReference type="SAM" id="MobiDB-lite"/>
    </source>
</evidence>
<protein>
    <submittedName>
        <fullName evidence="3">Uncharacterized protein</fullName>
    </submittedName>
</protein>
<organism evidence="3 4">
    <name type="scientific">Moniliophthora roreri</name>
    <name type="common">Frosty pod rot fungus</name>
    <name type="synonym">Monilia roreri</name>
    <dbReference type="NCBI Taxonomy" id="221103"/>
    <lineage>
        <taxon>Eukaryota</taxon>
        <taxon>Fungi</taxon>
        <taxon>Dikarya</taxon>
        <taxon>Basidiomycota</taxon>
        <taxon>Agaricomycotina</taxon>
        <taxon>Agaricomycetes</taxon>
        <taxon>Agaricomycetidae</taxon>
        <taxon>Agaricales</taxon>
        <taxon>Marasmiineae</taxon>
        <taxon>Marasmiaceae</taxon>
        <taxon>Moniliophthora</taxon>
    </lineage>
</organism>
<reference evidence="3 4" key="1">
    <citation type="submission" date="2015-12" db="EMBL/GenBank/DDBJ databases">
        <title>Draft genome sequence of Moniliophthora roreri, the causal agent of frosty pod rot of cacao.</title>
        <authorList>
            <person name="Aime M.C."/>
            <person name="Diaz-Valderrama J.R."/>
            <person name="Kijpornyongpan T."/>
            <person name="Phillips-Mora W."/>
        </authorList>
    </citation>
    <scope>NUCLEOTIDE SEQUENCE [LARGE SCALE GENOMIC DNA]</scope>
    <source>
        <strain evidence="3 4">MCA 2952</strain>
    </source>
</reference>